<comment type="similarity">
    <text evidence="2 7">Belongs to the 2-oxoacid dehydrogenase family.</text>
</comment>
<dbReference type="InterPro" id="IPR004167">
    <property type="entry name" value="PSBD"/>
</dbReference>
<keyword evidence="6 7" id="KW-0012">Acyltransferase</keyword>
<proteinExistence type="inferred from homology"/>
<evidence type="ECO:0000256" key="8">
    <source>
        <dbReference type="SAM" id="MobiDB-lite"/>
    </source>
</evidence>
<keyword evidence="4 7" id="KW-0450">Lipoyl</keyword>
<dbReference type="Pfam" id="PF00198">
    <property type="entry name" value="2-oxoacid_dh"/>
    <property type="match status" value="1"/>
</dbReference>
<evidence type="ECO:0000259" key="10">
    <source>
        <dbReference type="PROSITE" id="PS51826"/>
    </source>
</evidence>
<evidence type="ECO:0000259" key="9">
    <source>
        <dbReference type="PROSITE" id="PS50968"/>
    </source>
</evidence>
<keyword evidence="3 7" id="KW-0808">Transferase</keyword>
<gene>
    <name evidence="11" type="ORF">BJY01DRAFT_251985</name>
</gene>
<dbReference type="InterPro" id="IPR011053">
    <property type="entry name" value="Single_hybrid_motif"/>
</dbReference>
<dbReference type="CDD" id="cd06849">
    <property type="entry name" value="lipoyl_domain"/>
    <property type="match status" value="1"/>
</dbReference>
<dbReference type="PROSITE" id="PS51826">
    <property type="entry name" value="PSBD"/>
    <property type="match status" value="1"/>
</dbReference>
<dbReference type="Gene3D" id="3.30.559.10">
    <property type="entry name" value="Chloramphenicol acetyltransferase-like domain"/>
    <property type="match status" value="1"/>
</dbReference>
<evidence type="ECO:0000256" key="3">
    <source>
        <dbReference type="ARBA" id="ARBA00022679"/>
    </source>
</evidence>
<dbReference type="PROSITE" id="PS00189">
    <property type="entry name" value="LIPOYL"/>
    <property type="match status" value="1"/>
</dbReference>
<evidence type="ECO:0000256" key="5">
    <source>
        <dbReference type="ARBA" id="ARBA00022946"/>
    </source>
</evidence>
<dbReference type="PANTHER" id="PTHR43178">
    <property type="entry name" value="DIHYDROLIPOAMIDE ACETYLTRANSFERASE COMPONENT OF PYRUVATE DEHYDROGENASE COMPLEX"/>
    <property type="match status" value="1"/>
</dbReference>
<dbReference type="InterPro" id="IPR000089">
    <property type="entry name" value="Biotin_lipoyl"/>
</dbReference>
<evidence type="ECO:0000256" key="7">
    <source>
        <dbReference type="RuleBase" id="RU003423"/>
    </source>
</evidence>
<comment type="cofactor">
    <cofactor evidence="1 7">
        <name>(R)-lipoate</name>
        <dbReference type="ChEBI" id="CHEBI:83088"/>
    </cofactor>
</comment>
<organism evidence="11 12">
    <name type="scientific">Aspergillus pseudoustus</name>
    <dbReference type="NCBI Taxonomy" id="1810923"/>
    <lineage>
        <taxon>Eukaryota</taxon>
        <taxon>Fungi</taxon>
        <taxon>Dikarya</taxon>
        <taxon>Ascomycota</taxon>
        <taxon>Pezizomycotina</taxon>
        <taxon>Eurotiomycetes</taxon>
        <taxon>Eurotiomycetidae</taxon>
        <taxon>Eurotiales</taxon>
        <taxon>Aspergillaceae</taxon>
        <taxon>Aspergillus</taxon>
        <taxon>Aspergillus subgen. Nidulantes</taxon>
    </lineage>
</organism>
<dbReference type="Proteomes" id="UP001610446">
    <property type="component" value="Unassembled WGS sequence"/>
</dbReference>
<protein>
    <recommendedName>
        <fullName evidence="7">Dihydrolipoamide acetyltransferase component of pyruvate dehydrogenase complex</fullName>
        <ecNumber evidence="7">2.3.1.-</ecNumber>
    </recommendedName>
</protein>
<feature type="domain" description="Peripheral subunit-binding (PSBD)" evidence="10">
    <location>
        <begin position="172"/>
        <end position="209"/>
    </location>
</feature>
<dbReference type="SUPFAM" id="SSF51230">
    <property type="entry name" value="Single hybrid motif"/>
    <property type="match status" value="1"/>
</dbReference>
<dbReference type="PANTHER" id="PTHR43178:SF5">
    <property type="entry name" value="LIPOAMIDE ACYLTRANSFERASE COMPONENT OF BRANCHED-CHAIN ALPHA-KETO ACID DEHYDROGENASE COMPLEX, MITOCHONDRIAL"/>
    <property type="match status" value="1"/>
</dbReference>
<keyword evidence="12" id="KW-1185">Reference proteome</keyword>
<dbReference type="InterPro" id="IPR023213">
    <property type="entry name" value="CAT-like_dom_sf"/>
</dbReference>
<accession>A0ABR4J8L4</accession>
<dbReference type="EC" id="2.3.1.-" evidence="7"/>
<feature type="domain" description="Lipoyl-binding" evidence="9">
    <location>
        <begin position="40"/>
        <end position="117"/>
    </location>
</feature>
<keyword evidence="5" id="KW-0809">Transit peptide</keyword>
<dbReference type="Gene3D" id="4.10.320.10">
    <property type="entry name" value="E3-binding domain"/>
    <property type="match status" value="1"/>
</dbReference>
<dbReference type="SUPFAM" id="SSF52777">
    <property type="entry name" value="CoA-dependent acyltransferases"/>
    <property type="match status" value="1"/>
</dbReference>
<feature type="region of interest" description="Disordered" evidence="8">
    <location>
        <begin position="142"/>
        <end position="170"/>
    </location>
</feature>
<dbReference type="PROSITE" id="PS50968">
    <property type="entry name" value="BIOTINYL_LIPOYL"/>
    <property type="match status" value="1"/>
</dbReference>
<dbReference type="Gene3D" id="2.40.50.100">
    <property type="match status" value="1"/>
</dbReference>
<evidence type="ECO:0000313" key="12">
    <source>
        <dbReference type="Proteomes" id="UP001610446"/>
    </source>
</evidence>
<dbReference type="InterPro" id="IPR001078">
    <property type="entry name" value="2-oxoacid_DH_actylTfrase"/>
</dbReference>
<dbReference type="SUPFAM" id="SSF47005">
    <property type="entry name" value="Peripheral subunit-binding domain of 2-oxo acid dehydrogenase complex"/>
    <property type="match status" value="1"/>
</dbReference>
<evidence type="ECO:0000256" key="6">
    <source>
        <dbReference type="ARBA" id="ARBA00023315"/>
    </source>
</evidence>
<dbReference type="EMBL" id="JBFXLU010000179">
    <property type="protein sequence ID" value="KAL2836403.1"/>
    <property type="molecule type" value="Genomic_DNA"/>
</dbReference>
<dbReference type="InterPro" id="IPR003016">
    <property type="entry name" value="2-oxoA_DH_lipoyl-BS"/>
</dbReference>
<dbReference type="InterPro" id="IPR036625">
    <property type="entry name" value="E3-bd_dom_sf"/>
</dbReference>
<dbReference type="Pfam" id="PF00364">
    <property type="entry name" value="Biotin_lipoyl"/>
    <property type="match status" value="1"/>
</dbReference>
<comment type="caution">
    <text evidence="11">The sequence shown here is derived from an EMBL/GenBank/DDBJ whole genome shotgun (WGS) entry which is preliminary data.</text>
</comment>
<reference evidence="11 12" key="1">
    <citation type="submission" date="2024-07" db="EMBL/GenBank/DDBJ databases">
        <title>Section-level genome sequencing and comparative genomics of Aspergillus sections Usti and Cavernicolus.</title>
        <authorList>
            <consortium name="Lawrence Berkeley National Laboratory"/>
            <person name="Nybo J.L."/>
            <person name="Vesth T.C."/>
            <person name="Theobald S."/>
            <person name="Frisvad J.C."/>
            <person name="Larsen T.O."/>
            <person name="Kjaerboelling I."/>
            <person name="Rothschild-Mancinelli K."/>
            <person name="Lyhne E.K."/>
            <person name="Kogle M.E."/>
            <person name="Barry K."/>
            <person name="Clum A."/>
            <person name="Na H."/>
            <person name="Ledsgaard L."/>
            <person name="Lin J."/>
            <person name="Lipzen A."/>
            <person name="Kuo A."/>
            <person name="Riley R."/>
            <person name="Mondo S."/>
            <person name="Labutti K."/>
            <person name="Haridas S."/>
            <person name="Pangalinan J."/>
            <person name="Salamov A.A."/>
            <person name="Simmons B.A."/>
            <person name="Magnuson J.K."/>
            <person name="Chen J."/>
            <person name="Drula E."/>
            <person name="Henrissat B."/>
            <person name="Wiebenga A."/>
            <person name="Lubbers R.J."/>
            <person name="Gomes A.C."/>
            <person name="Makela M.R."/>
            <person name="Stajich J."/>
            <person name="Grigoriev I.V."/>
            <person name="Mortensen U.H."/>
            <person name="De Vries R.P."/>
            <person name="Baker S.E."/>
            <person name="Andersen M.R."/>
        </authorList>
    </citation>
    <scope>NUCLEOTIDE SEQUENCE [LARGE SCALE GENOMIC DNA]</scope>
    <source>
        <strain evidence="11 12">CBS 123904</strain>
    </source>
</reference>
<evidence type="ECO:0000313" key="11">
    <source>
        <dbReference type="EMBL" id="KAL2836403.1"/>
    </source>
</evidence>
<dbReference type="InterPro" id="IPR050743">
    <property type="entry name" value="2-oxoacid_DH_E2_comp"/>
</dbReference>
<dbReference type="GO" id="GO:0016746">
    <property type="term" value="F:acyltransferase activity"/>
    <property type="evidence" value="ECO:0007669"/>
    <property type="project" value="UniProtKB-KW"/>
</dbReference>
<sequence>MRVVLARHYWTLGRGPLSLSVRQGYSGGRLFHGSAGRRRIQPYLLADIGEGITECRIVQWFVKPGDSVEQFEAICEVQSDKASVEITSRYDGVITAIHHEVDEMAIASGMQPLLDIDVQDEDSDAPGMPVGGNPAADIQAVNERGESEPATPSRTTSEKPTIDQSEGPSPVLAAPAVRLMMKEHCIDIMQVAGTGKNGRVLKEDMLRYLSDRDTPQPTLSLPNTSGADEIVRLSPTDSQMFKVMTRALSIPHFGYAHNVDLTSLNNLRRRINGRQDQEDSAPSLSALTFILKALSQTFIQYPRLNAHLDTEPDNNAPRLIHKYSHDFGIAIDTPSGLLVPVV</sequence>
<evidence type="ECO:0000256" key="4">
    <source>
        <dbReference type="ARBA" id="ARBA00022823"/>
    </source>
</evidence>
<name>A0ABR4J8L4_9EURO</name>
<evidence type="ECO:0000256" key="2">
    <source>
        <dbReference type="ARBA" id="ARBA00007317"/>
    </source>
</evidence>
<evidence type="ECO:0000256" key="1">
    <source>
        <dbReference type="ARBA" id="ARBA00001938"/>
    </source>
</evidence>
<dbReference type="Pfam" id="PF02817">
    <property type="entry name" value="E3_binding"/>
    <property type="match status" value="1"/>
</dbReference>